<sequence>MTAGAIGLAGLVFGVLAVGPFRDQHAGTLGPYAILSFVVLVGLPIVIGLWGSWAPLPVLIALCTLEAVAMLAVLTGWPLLHGYAHDEALGMPWPLGISALPIVCVALVMRGPLVWAYLGVIGLLTVWVMYTSNSGPEALLEAIQTGLYATSFASVFVGLVLVGLQSAERLDLLQAAERLGAARNAARLAREAERARFDGLIHDGVISTLLMVGRAEQVDGDHVRQAADTLAQLERIAAGVRAAGVVPVAQLIVGLRRLAEQNATPFAVELDEGVDSAVLTLPAGAVEAMVAAGGEALRNSLEHAGGRQQPRTVARRIELWVQEDVIAVGIRDDGVGFEPARVRPERMGLARSIRARMDELAGGYAVVDSQPGQGTLVTLGWVRR</sequence>
<name>A0A0X8E462_9MICO</name>
<dbReference type="RefSeq" id="WP_067229132.1">
    <property type="nucleotide sequence ID" value="NZ_CP014145.1"/>
</dbReference>
<dbReference type="GO" id="GO:0000160">
    <property type="term" value="P:phosphorelay signal transduction system"/>
    <property type="evidence" value="ECO:0007669"/>
    <property type="project" value="UniProtKB-KW"/>
</dbReference>
<protein>
    <recommendedName>
        <fullName evidence="5">Histidine kinase/HSP90-like ATPase domain-containing protein</fullName>
    </recommendedName>
</protein>
<reference evidence="6 7" key="1">
    <citation type="journal article" date="2016" name="J. Biotechnol.">
        <title>First complete genome sequence of a species in the genus Microterricola, an extremophilic cold active enzyme producing bacterial strain ERGS5:02 isolated from Sikkim Himalaya.</title>
        <authorList>
            <person name="Himanshu"/>
            <person name="Swarnkar M.K."/>
            <person name="Singh D."/>
            <person name="Kumar R."/>
        </authorList>
    </citation>
    <scope>NUCLEOTIDE SEQUENCE [LARGE SCALE GENOMIC DNA]</scope>
    <source>
        <strain evidence="6 7">ERGS5:02</strain>
    </source>
</reference>
<keyword evidence="4" id="KW-0472">Membrane</keyword>
<evidence type="ECO:0000259" key="5">
    <source>
        <dbReference type="Pfam" id="PF02518"/>
    </source>
</evidence>
<reference evidence="7" key="2">
    <citation type="submission" date="2016-01" db="EMBL/GenBank/DDBJ databases">
        <title>First complete genome sequence of a species in the genus Microterricola, an extremophilic cold active enzyme producing strain ERGS5:02 isolated from Sikkim Himalaya.</title>
        <authorList>
            <person name="Kumar R."/>
            <person name="Singh D."/>
            <person name="Swarnkar M.K."/>
        </authorList>
    </citation>
    <scope>NUCLEOTIDE SEQUENCE [LARGE SCALE GENOMIC DNA]</scope>
    <source>
        <strain evidence="7">ERGS5:02</strain>
    </source>
</reference>
<dbReference type="AlphaFoldDB" id="A0A0X8E462"/>
<dbReference type="PANTHER" id="PTHR24421:SF61">
    <property type="entry name" value="OXYGEN SENSOR HISTIDINE KINASE NREB"/>
    <property type="match status" value="1"/>
</dbReference>
<evidence type="ECO:0000313" key="6">
    <source>
        <dbReference type="EMBL" id="AMB59399.1"/>
    </source>
</evidence>
<evidence type="ECO:0000256" key="4">
    <source>
        <dbReference type="SAM" id="Phobius"/>
    </source>
</evidence>
<feature type="transmembrane region" description="Helical" evidence="4">
    <location>
        <begin position="58"/>
        <end position="79"/>
    </location>
</feature>
<dbReference type="InterPro" id="IPR036890">
    <property type="entry name" value="HATPase_C_sf"/>
</dbReference>
<evidence type="ECO:0000256" key="3">
    <source>
        <dbReference type="ARBA" id="ARBA00023012"/>
    </source>
</evidence>
<keyword evidence="4" id="KW-0812">Transmembrane</keyword>
<organism evidence="6 7">
    <name type="scientific">Microterricola viridarii</name>
    <dbReference type="NCBI Taxonomy" id="412690"/>
    <lineage>
        <taxon>Bacteria</taxon>
        <taxon>Bacillati</taxon>
        <taxon>Actinomycetota</taxon>
        <taxon>Actinomycetes</taxon>
        <taxon>Micrococcales</taxon>
        <taxon>Microbacteriaceae</taxon>
        <taxon>Microterricola</taxon>
    </lineage>
</organism>
<dbReference type="InterPro" id="IPR050482">
    <property type="entry name" value="Sensor_HK_TwoCompSys"/>
</dbReference>
<evidence type="ECO:0000256" key="2">
    <source>
        <dbReference type="ARBA" id="ARBA00022777"/>
    </source>
</evidence>
<dbReference type="EMBL" id="CP014145">
    <property type="protein sequence ID" value="AMB59399.1"/>
    <property type="molecule type" value="Genomic_DNA"/>
</dbReference>
<dbReference type="InterPro" id="IPR003594">
    <property type="entry name" value="HATPase_dom"/>
</dbReference>
<evidence type="ECO:0000313" key="7">
    <source>
        <dbReference type="Proteomes" id="UP000058305"/>
    </source>
</evidence>
<dbReference type="Gene3D" id="3.30.565.10">
    <property type="entry name" value="Histidine kinase-like ATPase, C-terminal domain"/>
    <property type="match status" value="1"/>
</dbReference>
<keyword evidence="3" id="KW-0902">Two-component regulatory system</keyword>
<feature type="domain" description="Histidine kinase/HSP90-like ATPase" evidence="5">
    <location>
        <begin position="294"/>
        <end position="379"/>
    </location>
</feature>
<dbReference type="GO" id="GO:0016301">
    <property type="term" value="F:kinase activity"/>
    <property type="evidence" value="ECO:0007669"/>
    <property type="project" value="UniProtKB-KW"/>
</dbReference>
<dbReference type="KEGG" id="mvd:AWU67_11610"/>
<feature type="transmembrane region" description="Helical" evidence="4">
    <location>
        <begin position="142"/>
        <end position="164"/>
    </location>
</feature>
<proteinExistence type="predicted"/>
<dbReference type="PANTHER" id="PTHR24421">
    <property type="entry name" value="NITRATE/NITRITE SENSOR PROTEIN NARX-RELATED"/>
    <property type="match status" value="1"/>
</dbReference>
<keyword evidence="7" id="KW-1185">Reference proteome</keyword>
<dbReference type="Proteomes" id="UP000058305">
    <property type="component" value="Chromosome"/>
</dbReference>
<keyword evidence="1" id="KW-0808">Transferase</keyword>
<feature type="transmembrane region" description="Helical" evidence="4">
    <location>
        <begin position="91"/>
        <end position="108"/>
    </location>
</feature>
<gene>
    <name evidence="6" type="ORF">AWU67_11610</name>
</gene>
<evidence type="ECO:0000256" key="1">
    <source>
        <dbReference type="ARBA" id="ARBA00022679"/>
    </source>
</evidence>
<feature type="transmembrane region" description="Helical" evidence="4">
    <location>
        <begin position="33"/>
        <end position="51"/>
    </location>
</feature>
<keyword evidence="2" id="KW-0418">Kinase</keyword>
<keyword evidence="4" id="KW-1133">Transmembrane helix</keyword>
<feature type="transmembrane region" description="Helical" evidence="4">
    <location>
        <begin position="113"/>
        <end position="130"/>
    </location>
</feature>
<dbReference type="SUPFAM" id="SSF55874">
    <property type="entry name" value="ATPase domain of HSP90 chaperone/DNA topoisomerase II/histidine kinase"/>
    <property type="match status" value="1"/>
</dbReference>
<accession>A0A0X8E462</accession>
<dbReference type="Pfam" id="PF02518">
    <property type="entry name" value="HATPase_c"/>
    <property type="match status" value="1"/>
</dbReference>
<dbReference type="OrthoDB" id="4881511at2"/>